<feature type="region of interest" description="Disordered" evidence="1">
    <location>
        <begin position="577"/>
        <end position="608"/>
    </location>
</feature>
<protein>
    <submittedName>
        <fullName evidence="2">Uncharacterized protein</fullName>
    </submittedName>
</protein>
<evidence type="ECO:0000313" key="2">
    <source>
        <dbReference type="EMBL" id="KAJ8871722.1"/>
    </source>
</evidence>
<proteinExistence type="predicted"/>
<gene>
    <name evidence="2" type="ORF">PR048_028055</name>
</gene>
<dbReference type="Proteomes" id="UP001159363">
    <property type="component" value="Chromosome 11"/>
</dbReference>
<name>A0ABQ9GI90_9NEOP</name>
<sequence length="712" mass="79230">MHQHRKRRNVITGVPKFALPTAMNLPHVGCMQHAWSLTAGCTHDHHHVPVLTASDLAWRSRFVRRQSGTREVLVSNLKYGIGAKVQFVAVRPEARTWPNTHILRWFDARPTTNGSSADATEPERTRTKGMLGSFMLLRTRPLLSAQGAVVVAIVQRNPGRPAVHGNPPLISDNARNLAKPDRSSFGAAALHGADDTVVTPRPSLQATRACAAYSLFAVRKRFVSLLQRIIHNLQCMACWLDHLTVNAITAPYQPPRSIDLNPLNLFYSWGHLKALVYATRADDVDILCNRFVVGCQTIRNTLKDSSTYPHCKPVSLQHPVLVVLDCRLGTGGRNKVTVSAKVALTKRLHLFACYSSPLWFRRHLTRSSEPMKPGSIPGRATPGFSALLFPPPLHSGAAPFSPHFTLIGPQYLVVKSRQNLSTQQFRADEGEMRPLRKPTDQRRHLARFPHTKIRGGGPARNRTRYALVGSKQRTLRKSNSPEVKVPVYLPLRPEKRGIDKVDTVARAPSTPSPNKRKALNWCAVFSSHCRFEKAVCGHFGVLRNAVYNVADALRVLNSPRVKYVLFSETSAHWTHDQLFRGETSPSDTVQRSSYGTSDSATKQEGEGLGTARTHAELGAALGRLAPPLADEKTAAGDSKSCQSAFRANAINSQGADGVKEDQLLILLRCNVRLRRRLKGQRDLPRFQSLPKTTREQLDMSNHQNFYYESSRY</sequence>
<comment type="caution">
    <text evidence="2">The sequence shown here is derived from an EMBL/GenBank/DDBJ whole genome shotgun (WGS) entry which is preliminary data.</text>
</comment>
<dbReference type="EMBL" id="JARBHB010000012">
    <property type="protein sequence ID" value="KAJ8871722.1"/>
    <property type="molecule type" value="Genomic_DNA"/>
</dbReference>
<accession>A0ABQ9GI90</accession>
<dbReference type="Gene3D" id="3.30.420.10">
    <property type="entry name" value="Ribonuclease H-like superfamily/Ribonuclease H"/>
    <property type="match status" value="1"/>
</dbReference>
<reference evidence="2 3" key="1">
    <citation type="submission" date="2023-02" db="EMBL/GenBank/DDBJ databases">
        <title>LHISI_Scaffold_Assembly.</title>
        <authorList>
            <person name="Stuart O.P."/>
            <person name="Cleave R."/>
            <person name="Magrath M.J.L."/>
            <person name="Mikheyev A.S."/>
        </authorList>
    </citation>
    <scope>NUCLEOTIDE SEQUENCE [LARGE SCALE GENOMIC DNA]</scope>
    <source>
        <strain evidence="2">Daus_M_001</strain>
        <tissue evidence="2">Leg muscle</tissue>
    </source>
</reference>
<evidence type="ECO:0000313" key="3">
    <source>
        <dbReference type="Proteomes" id="UP001159363"/>
    </source>
</evidence>
<keyword evidence="3" id="KW-1185">Reference proteome</keyword>
<evidence type="ECO:0000256" key="1">
    <source>
        <dbReference type="SAM" id="MobiDB-lite"/>
    </source>
</evidence>
<dbReference type="InterPro" id="IPR036397">
    <property type="entry name" value="RNaseH_sf"/>
</dbReference>
<organism evidence="2 3">
    <name type="scientific">Dryococelus australis</name>
    <dbReference type="NCBI Taxonomy" id="614101"/>
    <lineage>
        <taxon>Eukaryota</taxon>
        <taxon>Metazoa</taxon>
        <taxon>Ecdysozoa</taxon>
        <taxon>Arthropoda</taxon>
        <taxon>Hexapoda</taxon>
        <taxon>Insecta</taxon>
        <taxon>Pterygota</taxon>
        <taxon>Neoptera</taxon>
        <taxon>Polyneoptera</taxon>
        <taxon>Phasmatodea</taxon>
        <taxon>Verophasmatodea</taxon>
        <taxon>Anareolatae</taxon>
        <taxon>Phasmatidae</taxon>
        <taxon>Eurycanthinae</taxon>
        <taxon>Dryococelus</taxon>
    </lineage>
</organism>
<feature type="compositionally biased region" description="Polar residues" evidence="1">
    <location>
        <begin position="583"/>
        <end position="602"/>
    </location>
</feature>